<dbReference type="EMBL" id="JACHJV010000001">
    <property type="protein sequence ID" value="MBB4923955.1"/>
    <property type="molecule type" value="Genomic_DNA"/>
</dbReference>
<dbReference type="RefSeq" id="WP_184935981.1">
    <property type="nucleotide sequence ID" value="NZ_JACHJV010000001.1"/>
</dbReference>
<accession>A0A7W7VVX5</accession>
<proteinExistence type="predicted"/>
<dbReference type="Gene3D" id="3.40.1580.10">
    <property type="entry name" value="SMI1/KNR4-like"/>
    <property type="match status" value="1"/>
</dbReference>
<evidence type="ECO:0000313" key="3">
    <source>
        <dbReference type="Proteomes" id="UP000540506"/>
    </source>
</evidence>
<evidence type="ECO:0000313" key="2">
    <source>
        <dbReference type="EMBL" id="MBB4923955.1"/>
    </source>
</evidence>
<dbReference type="InterPro" id="IPR018958">
    <property type="entry name" value="Knr4/Smi1-like_dom"/>
</dbReference>
<dbReference type="SMART" id="SM00860">
    <property type="entry name" value="SMI1_KNR4"/>
    <property type="match status" value="1"/>
</dbReference>
<dbReference type="InterPro" id="IPR037883">
    <property type="entry name" value="Knr4/Smi1-like_sf"/>
</dbReference>
<feature type="domain" description="Knr4/Smi1-like" evidence="1">
    <location>
        <begin position="38"/>
        <end position="217"/>
    </location>
</feature>
<sequence length="229" mass="25560">MSTGSWAGVREQIQELATAPGADTVFGFHGHKFLLEDPLTAGELDELEGQLGVRLPEDYREFLTQIGAGGAGPGYGVFPVRRVDGRWRWEGDGADLSDLARLSEPFPVQGPDPIELDALQDECPQEEDFEEDEDFGRAMGEWDAKWEALMWNPERTVGAIALCHLGCAYRQWLVVSGPERGRIWSDERADERDLEPLLGSGQEPMTFAHSYRRWLAEASRAVDLLSKVN</sequence>
<dbReference type="AlphaFoldDB" id="A0A7W7VVX5"/>
<organism evidence="2 3">
    <name type="scientific">Kitasatospora kifunensis</name>
    <name type="common">Streptomyces kifunensis</name>
    <dbReference type="NCBI Taxonomy" id="58351"/>
    <lineage>
        <taxon>Bacteria</taxon>
        <taxon>Bacillati</taxon>
        <taxon>Actinomycetota</taxon>
        <taxon>Actinomycetes</taxon>
        <taxon>Kitasatosporales</taxon>
        <taxon>Streptomycetaceae</taxon>
        <taxon>Kitasatospora</taxon>
    </lineage>
</organism>
<protein>
    <recommendedName>
        <fullName evidence="1">Knr4/Smi1-like domain-containing protein</fullName>
    </recommendedName>
</protein>
<evidence type="ECO:0000259" key="1">
    <source>
        <dbReference type="SMART" id="SM00860"/>
    </source>
</evidence>
<dbReference type="Pfam" id="PF09346">
    <property type="entry name" value="SMI1_KNR4"/>
    <property type="match status" value="1"/>
</dbReference>
<dbReference type="Proteomes" id="UP000540506">
    <property type="component" value="Unassembled WGS sequence"/>
</dbReference>
<comment type="caution">
    <text evidence="2">The sequence shown here is derived from an EMBL/GenBank/DDBJ whole genome shotgun (WGS) entry which is preliminary data.</text>
</comment>
<name>A0A7W7VVX5_KITKI</name>
<reference evidence="2 3" key="1">
    <citation type="submission" date="2020-08" db="EMBL/GenBank/DDBJ databases">
        <title>Sequencing the genomes of 1000 actinobacteria strains.</title>
        <authorList>
            <person name="Klenk H.-P."/>
        </authorList>
    </citation>
    <scope>NUCLEOTIDE SEQUENCE [LARGE SCALE GENOMIC DNA]</scope>
    <source>
        <strain evidence="2 3">DSM 41654</strain>
    </source>
</reference>
<gene>
    <name evidence="2" type="ORF">FHR34_002948</name>
</gene>
<dbReference type="SUPFAM" id="SSF160631">
    <property type="entry name" value="SMI1/KNR4-like"/>
    <property type="match status" value="1"/>
</dbReference>
<keyword evidence="3" id="KW-1185">Reference proteome</keyword>